<dbReference type="AlphaFoldDB" id="A0A1G4B0T2"/>
<feature type="region of interest" description="Disordered" evidence="1">
    <location>
        <begin position="149"/>
        <end position="246"/>
    </location>
</feature>
<feature type="compositionally biased region" description="Basic residues" evidence="1">
    <location>
        <begin position="18"/>
        <end position="27"/>
    </location>
</feature>
<feature type="compositionally biased region" description="Acidic residues" evidence="1">
    <location>
        <begin position="200"/>
        <end position="209"/>
    </location>
</feature>
<keyword evidence="3" id="KW-1185">Reference proteome</keyword>
<organism evidence="2 3">
    <name type="scientific">Colletotrichum orchidophilum</name>
    <dbReference type="NCBI Taxonomy" id="1209926"/>
    <lineage>
        <taxon>Eukaryota</taxon>
        <taxon>Fungi</taxon>
        <taxon>Dikarya</taxon>
        <taxon>Ascomycota</taxon>
        <taxon>Pezizomycotina</taxon>
        <taxon>Sordariomycetes</taxon>
        <taxon>Hypocreomycetidae</taxon>
        <taxon>Glomerellales</taxon>
        <taxon>Glomerellaceae</taxon>
        <taxon>Colletotrichum</taxon>
    </lineage>
</organism>
<comment type="caution">
    <text evidence="2">The sequence shown here is derived from an EMBL/GenBank/DDBJ whole genome shotgun (WGS) entry which is preliminary data.</text>
</comment>
<evidence type="ECO:0000256" key="1">
    <source>
        <dbReference type="SAM" id="MobiDB-lite"/>
    </source>
</evidence>
<sequence length="498" mass="54841">MDGDKGGDEKRGEDGGKGSKKRARKGAGKCESCKELVDEANLPAAIENAIAACPTDSDERRSLLILQRVNQLCPKGADIKLDTQASMLNDLTNRPGPMPSDEQIASGRDRSHNHLYYSALIRRNLVSPPGWDTIDHIYRRMERFKAVYNESQEKPRLRDRAAKASKESTNDGGDGPNNTGKGSSNKKRKRPATTNHSARDEEDDEAQEEAEIHDMTRQQRSYPLRVPSAAAQPIRRPGSSPIQSGGYQMDNSYQVSNDPGYNPHSVALMNRMSQQNAFFPPHGPDAFQSAFMNLNPLSGHPNHNNYLANAYGFACEQPQIHSNMVNETFQGNMANLGHVINQPLRTVHRPTPLRASHQSANPRRVPEQTTQPQMLAQNIQQRPPINYPMLGRLRRQRRAIASGNVSDAVNTRVNPLLNASNDIATALETLGTSSRVQLHEGNVVPVGYPPITMPASEPLNFAAPHDGDSDKTADDTSAFAEHIEGEDTEEVDTKDSVN</sequence>
<protein>
    <submittedName>
        <fullName evidence="2">Uncharacterized protein</fullName>
    </submittedName>
</protein>
<evidence type="ECO:0000313" key="2">
    <source>
        <dbReference type="EMBL" id="OHE95004.1"/>
    </source>
</evidence>
<accession>A0A1G4B0T2</accession>
<evidence type="ECO:0000313" key="3">
    <source>
        <dbReference type="Proteomes" id="UP000176998"/>
    </source>
</evidence>
<dbReference type="GeneID" id="34562800"/>
<reference evidence="2 3" key="1">
    <citation type="submission" date="2016-09" db="EMBL/GenBank/DDBJ databases">
        <authorList>
            <person name="Capua I."/>
            <person name="De Benedictis P."/>
            <person name="Joannis T."/>
            <person name="Lombin L.H."/>
            <person name="Cattoli G."/>
        </authorList>
    </citation>
    <scope>NUCLEOTIDE SEQUENCE [LARGE SCALE GENOMIC DNA]</scope>
    <source>
        <strain evidence="2 3">IMI 309357</strain>
    </source>
</reference>
<dbReference type="OrthoDB" id="10601963at2759"/>
<name>A0A1G4B0T2_9PEZI</name>
<feature type="compositionally biased region" description="Basic and acidic residues" evidence="1">
    <location>
        <begin position="149"/>
        <end position="169"/>
    </location>
</feature>
<gene>
    <name evidence="2" type="ORF">CORC01_09661</name>
</gene>
<feature type="compositionally biased region" description="Basic and acidic residues" evidence="1">
    <location>
        <begin position="481"/>
        <end position="498"/>
    </location>
</feature>
<proteinExistence type="predicted"/>
<feature type="compositionally biased region" description="Basic and acidic residues" evidence="1">
    <location>
        <begin position="1"/>
        <end position="17"/>
    </location>
</feature>
<dbReference type="Proteomes" id="UP000176998">
    <property type="component" value="Unassembled WGS sequence"/>
</dbReference>
<dbReference type="EMBL" id="MJBS01000089">
    <property type="protein sequence ID" value="OHE95004.1"/>
    <property type="molecule type" value="Genomic_DNA"/>
</dbReference>
<feature type="compositionally biased region" description="Basic and acidic residues" evidence="1">
    <location>
        <begin position="465"/>
        <end position="474"/>
    </location>
</feature>
<feature type="region of interest" description="Disordered" evidence="1">
    <location>
        <begin position="1"/>
        <end position="30"/>
    </location>
</feature>
<dbReference type="RefSeq" id="XP_022472166.1">
    <property type="nucleotide sequence ID" value="XM_022621290.1"/>
</dbReference>
<feature type="region of interest" description="Disordered" evidence="1">
    <location>
        <begin position="453"/>
        <end position="498"/>
    </location>
</feature>